<evidence type="ECO:0000256" key="1">
    <source>
        <dbReference type="SAM" id="MobiDB-lite"/>
    </source>
</evidence>
<dbReference type="EMBL" id="PYHS01000004">
    <property type="protein sequence ID" value="PSR63973.1"/>
    <property type="molecule type" value="Genomic_DNA"/>
</dbReference>
<evidence type="ECO:0000313" key="3">
    <source>
        <dbReference type="Proteomes" id="UP000241647"/>
    </source>
</evidence>
<comment type="caution">
    <text evidence="2">The sequence shown here is derived from an EMBL/GenBank/DDBJ whole genome shotgun (WGS) entry which is preliminary data.</text>
</comment>
<name>A0A2T2Z883_9NOCA</name>
<protein>
    <submittedName>
        <fullName evidence="2">Uncharacterized protein</fullName>
    </submittedName>
</protein>
<gene>
    <name evidence="2" type="ORF">C8259_08970</name>
</gene>
<feature type="region of interest" description="Disordered" evidence="1">
    <location>
        <begin position="24"/>
        <end position="62"/>
    </location>
</feature>
<organism evidence="2 3">
    <name type="scientific">Nocardia nova</name>
    <dbReference type="NCBI Taxonomy" id="37330"/>
    <lineage>
        <taxon>Bacteria</taxon>
        <taxon>Bacillati</taxon>
        <taxon>Actinomycetota</taxon>
        <taxon>Actinomycetes</taxon>
        <taxon>Mycobacteriales</taxon>
        <taxon>Nocardiaceae</taxon>
        <taxon>Nocardia</taxon>
    </lineage>
</organism>
<evidence type="ECO:0000313" key="2">
    <source>
        <dbReference type="EMBL" id="PSR63973.1"/>
    </source>
</evidence>
<dbReference type="AlphaFoldDB" id="A0A2T2Z883"/>
<accession>A0A2T2Z883</accession>
<reference evidence="2 3" key="1">
    <citation type="submission" date="2018-02" db="EMBL/GenBank/DDBJ databases">
        <title>8 Nocardia nova and 1 Nocardia cyriacigeorgica strain used for evolution to TMP-SMX.</title>
        <authorList>
            <person name="Mehta H."/>
            <person name="Weng J."/>
            <person name="Shamoo Y."/>
        </authorList>
    </citation>
    <scope>NUCLEOTIDE SEQUENCE [LARGE SCALE GENOMIC DNA]</scope>
    <source>
        <strain evidence="2 3">ATCC 33727</strain>
    </source>
</reference>
<sequence length="62" mass="6793">MSEPTESETGQCPRCSGTFALTKTRTMAPHYPPNAQQGTDVRMARCPGSGEAPLDDQQPIWR</sequence>
<dbReference type="Proteomes" id="UP000241647">
    <property type="component" value="Unassembled WGS sequence"/>
</dbReference>
<proteinExistence type="predicted"/>